<feature type="domain" description="C2H2-type" evidence="1">
    <location>
        <begin position="34"/>
        <end position="58"/>
    </location>
</feature>
<proteinExistence type="predicted"/>
<protein>
    <recommendedName>
        <fullName evidence="1">C2H2-type domain-containing protein</fullName>
    </recommendedName>
</protein>
<evidence type="ECO:0000259" key="1">
    <source>
        <dbReference type="PROSITE" id="PS00028"/>
    </source>
</evidence>
<reference evidence="2 3" key="1">
    <citation type="submission" date="2022-05" db="EMBL/GenBank/DDBJ databases">
        <authorList>
            <consortium name="Genoscope - CEA"/>
            <person name="William W."/>
        </authorList>
    </citation>
    <scope>NUCLEOTIDE SEQUENCE [LARGE SCALE GENOMIC DNA]</scope>
</reference>
<evidence type="ECO:0000313" key="3">
    <source>
        <dbReference type="Proteomes" id="UP001159427"/>
    </source>
</evidence>
<comment type="caution">
    <text evidence="2">The sequence shown here is derived from an EMBL/GenBank/DDBJ whole genome shotgun (WGS) entry which is preliminary data.</text>
</comment>
<accession>A0ABN8MDI6</accession>
<dbReference type="InterPro" id="IPR013087">
    <property type="entry name" value="Znf_C2H2_type"/>
</dbReference>
<organism evidence="2 3">
    <name type="scientific">Porites evermanni</name>
    <dbReference type="NCBI Taxonomy" id="104178"/>
    <lineage>
        <taxon>Eukaryota</taxon>
        <taxon>Metazoa</taxon>
        <taxon>Cnidaria</taxon>
        <taxon>Anthozoa</taxon>
        <taxon>Hexacorallia</taxon>
        <taxon>Scleractinia</taxon>
        <taxon>Fungiina</taxon>
        <taxon>Poritidae</taxon>
        <taxon>Porites</taxon>
    </lineage>
</organism>
<keyword evidence="3" id="KW-1185">Reference proteome</keyword>
<name>A0ABN8MDI6_9CNID</name>
<evidence type="ECO:0000313" key="2">
    <source>
        <dbReference type="EMBL" id="CAH3027516.1"/>
    </source>
</evidence>
<dbReference type="EMBL" id="CALNXI010000457">
    <property type="protein sequence ID" value="CAH3027516.1"/>
    <property type="molecule type" value="Genomic_DNA"/>
</dbReference>
<sequence length="156" mass="17473">MDIEGSWNEQDVSGLERIGEWTKKIPCSVNTFSCIEPACTATFKTIEEADEHMDTGHHIMTSEKETIYDNVRRQRAAVTTSVKGAGRKSGRTDYVPVANLRLSKGWALKKQKAAARIFSGVTEFLANLFNMGAKDLNQKLCQDVLEQIKKTFQVSE</sequence>
<dbReference type="PROSITE" id="PS00028">
    <property type="entry name" value="ZINC_FINGER_C2H2_1"/>
    <property type="match status" value="1"/>
</dbReference>
<gene>
    <name evidence="2" type="ORF">PEVE_00031739</name>
</gene>
<dbReference type="Proteomes" id="UP001159427">
    <property type="component" value="Unassembled WGS sequence"/>
</dbReference>